<evidence type="ECO:0000259" key="7">
    <source>
        <dbReference type="PROSITE" id="PS50950"/>
    </source>
</evidence>
<dbReference type="InterPro" id="IPR027805">
    <property type="entry name" value="Transposase_HTH_dom"/>
</dbReference>
<protein>
    <recommendedName>
        <fullName evidence="7">THAP-type domain-containing protein</fullName>
    </recommendedName>
</protein>
<keyword evidence="2" id="KW-0479">Metal-binding</keyword>
<gene>
    <name evidence="8" type="ORF">DPMN_096543</name>
</gene>
<dbReference type="GO" id="GO:0008270">
    <property type="term" value="F:zinc ion binding"/>
    <property type="evidence" value="ECO:0007669"/>
    <property type="project" value="UniProtKB-KW"/>
</dbReference>
<comment type="cofactor">
    <cofactor evidence="1">
        <name>a divalent metal cation</name>
        <dbReference type="ChEBI" id="CHEBI:60240"/>
    </cofactor>
</comment>
<dbReference type="InterPro" id="IPR038441">
    <property type="entry name" value="THAP_Znf_sf"/>
</dbReference>
<dbReference type="EMBL" id="JAIWYP010000003">
    <property type="protein sequence ID" value="KAH3854004.1"/>
    <property type="molecule type" value="Genomic_DNA"/>
</dbReference>
<dbReference type="Pfam" id="PF13613">
    <property type="entry name" value="HTH_Tnp_4"/>
    <property type="match status" value="1"/>
</dbReference>
<keyword evidence="9" id="KW-1185">Reference proteome</keyword>
<dbReference type="SMART" id="SM00980">
    <property type="entry name" value="THAP"/>
    <property type="match status" value="1"/>
</dbReference>
<proteinExistence type="predicted"/>
<dbReference type="PANTHER" id="PTHR23080">
    <property type="entry name" value="THAP DOMAIN PROTEIN"/>
    <property type="match status" value="1"/>
</dbReference>
<keyword evidence="5 6" id="KW-0238">DNA-binding</keyword>
<dbReference type="OrthoDB" id="7331812at2759"/>
<dbReference type="Gene3D" id="6.20.210.20">
    <property type="entry name" value="THAP domain"/>
    <property type="match status" value="1"/>
</dbReference>
<evidence type="ECO:0000256" key="2">
    <source>
        <dbReference type="ARBA" id="ARBA00022723"/>
    </source>
</evidence>
<evidence type="ECO:0000313" key="8">
    <source>
        <dbReference type="EMBL" id="KAH3854004.1"/>
    </source>
</evidence>
<dbReference type="Pfam" id="PF13359">
    <property type="entry name" value="DDE_Tnp_4"/>
    <property type="match status" value="1"/>
</dbReference>
<accession>A0A9D4L9Y2</accession>
<evidence type="ECO:0000256" key="6">
    <source>
        <dbReference type="PROSITE-ProRule" id="PRU00309"/>
    </source>
</evidence>
<reference evidence="8" key="1">
    <citation type="journal article" date="2019" name="bioRxiv">
        <title>The Genome of the Zebra Mussel, Dreissena polymorpha: A Resource for Invasive Species Research.</title>
        <authorList>
            <person name="McCartney M.A."/>
            <person name="Auch B."/>
            <person name="Kono T."/>
            <person name="Mallez S."/>
            <person name="Zhang Y."/>
            <person name="Obille A."/>
            <person name="Becker A."/>
            <person name="Abrahante J.E."/>
            <person name="Garbe J."/>
            <person name="Badalamenti J.P."/>
            <person name="Herman A."/>
            <person name="Mangelson H."/>
            <person name="Liachko I."/>
            <person name="Sullivan S."/>
            <person name="Sone E.D."/>
            <person name="Koren S."/>
            <person name="Silverstein K.A.T."/>
            <person name="Beckman K.B."/>
            <person name="Gohl D.M."/>
        </authorList>
    </citation>
    <scope>NUCLEOTIDE SEQUENCE</scope>
    <source>
        <strain evidence="8">Duluth1</strain>
        <tissue evidence="8">Whole animal</tissue>
    </source>
</reference>
<keyword evidence="4" id="KW-0862">Zinc</keyword>
<evidence type="ECO:0000256" key="3">
    <source>
        <dbReference type="ARBA" id="ARBA00022771"/>
    </source>
</evidence>
<dbReference type="SUPFAM" id="SSF57716">
    <property type="entry name" value="Glucocorticoid receptor-like (DNA-binding domain)"/>
    <property type="match status" value="1"/>
</dbReference>
<feature type="domain" description="THAP-type" evidence="7">
    <location>
        <begin position="1"/>
        <end position="83"/>
    </location>
</feature>
<organism evidence="8 9">
    <name type="scientific">Dreissena polymorpha</name>
    <name type="common">Zebra mussel</name>
    <name type="synonym">Mytilus polymorpha</name>
    <dbReference type="NCBI Taxonomy" id="45954"/>
    <lineage>
        <taxon>Eukaryota</taxon>
        <taxon>Metazoa</taxon>
        <taxon>Spiralia</taxon>
        <taxon>Lophotrochozoa</taxon>
        <taxon>Mollusca</taxon>
        <taxon>Bivalvia</taxon>
        <taxon>Autobranchia</taxon>
        <taxon>Heteroconchia</taxon>
        <taxon>Euheterodonta</taxon>
        <taxon>Imparidentia</taxon>
        <taxon>Neoheterodontei</taxon>
        <taxon>Myida</taxon>
        <taxon>Dreissenoidea</taxon>
        <taxon>Dreissenidae</taxon>
        <taxon>Dreissena</taxon>
    </lineage>
</organism>
<evidence type="ECO:0000313" key="9">
    <source>
        <dbReference type="Proteomes" id="UP000828390"/>
    </source>
</evidence>
<dbReference type="AlphaFoldDB" id="A0A9D4L9Y2"/>
<evidence type="ECO:0000256" key="1">
    <source>
        <dbReference type="ARBA" id="ARBA00001968"/>
    </source>
</evidence>
<evidence type="ECO:0000256" key="4">
    <source>
        <dbReference type="ARBA" id="ARBA00022833"/>
    </source>
</evidence>
<dbReference type="InterPro" id="IPR006612">
    <property type="entry name" value="THAP_Znf"/>
</dbReference>
<dbReference type="InterPro" id="IPR027806">
    <property type="entry name" value="HARBI1_dom"/>
</dbReference>
<keyword evidence="3 6" id="KW-0863">Zinc-finger</keyword>
<name>A0A9D4L9Y2_DREPO</name>
<dbReference type="Proteomes" id="UP000828390">
    <property type="component" value="Unassembled WGS sequence"/>
</dbReference>
<dbReference type="GO" id="GO:0003677">
    <property type="term" value="F:DNA binding"/>
    <property type="evidence" value="ECO:0007669"/>
    <property type="project" value="UniProtKB-UniRule"/>
</dbReference>
<comment type="caution">
    <text evidence="8">The sequence shown here is derived from an EMBL/GenBank/DDBJ whole genome shotgun (WGS) entry which is preliminary data.</text>
</comment>
<sequence length="472" mass="53494">MGKECIVVGCTNRDTDKQEGLKFHRLPKQEYRRKLWLQAINRKNPSTGEFWIPRDDGARVCSEHFIEGKSDDSKSPDYVPSVNMGYHTPLRSLDRYNRLLGRKSVQPVKRQLPFEDSQSRATDTTAAEALLDLSSSRSPSPDENDQGNGHETFIKLLAEANIKVKMVTQELNRLTLENHSLQTARFCTRYTRLNEEEIKFYTGLPSSAAFVWLVSYVRDVLPKSNSLTSEDVLLLVLMKIRINPPQRDIAFRFGISETTLTTYFDVAIPALAKKLVFLVRWPGKEELMSCRPQCFKETFPRCVSVIDCTEIFIEAPADFEARNATYSTYKHNNTLKYFASITPAGSVLFVSKGYPGKTSDKILTNDCGYLNFIESGDVVLADRGFLIADELNELGAELVIPAFTRGKTQLSAREVERGRKISNVRIHVERAMERLKNFRILSDKMHSNLVPHADSIFTVCAALVNLHPNLVN</sequence>
<reference evidence="8" key="2">
    <citation type="submission" date="2020-11" db="EMBL/GenBank/DDBJ databases">
        <authorList>
            <person name="McCartney M.A."/>
            <person name="Auch B."/>
            <person name="Kono T."/>
            <person name="Mallez S."/>
            <person name="Becker A."/>
            <person name="Gohl D.M."/>
            <person name="Silverstein K.A.T."/>
            <person name="Koren S."/>
            <person name="Bechman K.B."/>
            <person name="Herman A."/>
            <person name="Abrahante J.E."/>
            <person name="Garbe J."/>
        </authorList>
    </citation>
    <scope>NUCLEOTIDE SEQUENCE</scope>
    <source>
        <strain evidence="8">Duluth1</strain>
        <tissue evidence="8">Whole animal</tissue>
    </source>
</reference>
<evidence type="ECO:0000256" key="5">
    <source>
        <dbReference type="ARBA" id="ARBA00023125"/>
    </source>
</evidence>
<dbReference type="Pfam" id="PF05485">
    <property type="entry name" value="THAP"/>
    <property type="match status" value="1"/>
</dbReference>
<dbReference type="PROSITE" id="PS50950">
    <property type="entry name" value="ZF_THAP"/>
    <property type="match status" value="1"/>
</dbReference>